<dbReference type="EMBL" id="CP134146">
    <property type="protein sequence ID" value="WNC67202.1"/>
    <property type="molecule type" value="Genomic_DNA"/>
</dbReference>
<dbReference type="InterPro" id="IPR038228">
    <property type="entry name" value="Syd_sf"/>
</dbReference>
<dbReference type="Proteomes" id="UP001248581">
    <property type="component" value="Chromosome"/>
</dbReference>
<evidence type="ECO:0000313" key="6">
    <source>
        <dbReference type="Proteomes" id="UP001248581"/>
    </source>
</evidence>
<keyword evidence="6" id="KW-1185">Reference proteome</keyword>
<evidence type="ECO:0000256" key="4">
    <source>
        <dbReference type="HAMAP-Rule" id="MF_01104"/>
    </source>
</evidence>
<proteinExistence type="inferred from homology"/>
<dbReference type="CDD" id="cd16323">
    <property type="entry name" value="Syd"/>
    <property type="match status" value="1"/>
</dbReference>
<sequence>MNTTAQSIDLAIKQLTEQFKQHCIKQTGKLPSVEHDSSWPSPCETGAIDADGFIHWQPVNIDEALDFKNVEQALGFTIHPDVHTYFSQIYSEAIPASCSEGNLELLFAWNKDDYERLQQNIIGHVLMKQKLKQEVTIFFAVTDEDDINLVIKNDSGEVWVEPVGCEPSKLIASNLTEFINSLSFKS</sequence>
<accession>A0ABY9TEH4</accession>
<dbReference type="HAMAP" id="MF_01104">
    <property type="entry name" value="Syd"/>
    <property type="match status" value="1"/>
</dbReference>
<evidence type="ECO:0000256" key="2">
    <source>
        <dbReference type="ARBA" id="ARBA00022519"/>
    </source>
</evidence>
<evidence type="ECO:0000313" key="5">
    <source>
        <dbReference type="EMBL" id="WNC67202.1"/>
    </source>
</evidence>
<dbReference type="RefSeq" id="WP_348386366.1">
    <property type="nucleotide sequence ID" value="NZ_CP134146.1"/>
</dbReference>
<comment type="function">
    <text evidence="4">Interacts with the SecY protein in vivo. May bind preferentially to an uncomplexed state of SecY, thus functioning either as a chelating agent for excess SecY in the cell or as a regulatory factor that negatively controls the translocase function.</text>
</comment>
<gene>
    <name evidence="4 5" type="primary">syd</name>
    <name evidence="5" type="ORF">RI845_11810</name>
</gene>
<dbReference type="Gene3D" id="3.40.1580.20">
    <property type="entry name" value="Syd protein"/>
    <property type="match status" value="1"/>
</dbReference>
<keyword evidence="3 4" id="KW-0472">Membrane</keyword>
<comment type="subcellular location">
    <subcellularLocation>
        <location evidence="4">Cell inner membrane</location>
        <topology evidence="4">Peripheral membrane protein</topology>
        <orientation evidence="4">Cytoplasmic side</orientation>
    </subcellularLocation>
    <text evidence="4">Loosely associated with the cytoplasmic side of the inner membrane, probably via SecY.</text>
</comment>
<dbReference type="InterPro" id="IPR009948">
    <property type="entry name" value="Syd"/>
</dbReference>
<evidence type="ECO:0000256" key="1">
    <source>
        <dbReference type="ARBA" id="ARBA00022475"/>
    </source>
</evidence>
<evidence type="ECO:0000256" key="3">
    <source>
        <dbReference type="ARBA" id="ARBA00023136"/>
    </source>
</evidence>
<comment type="similarity">
    <text evidence="4">Belongs to the Syd family.</text>
</comment>
<protein>
    <recommendedName>
        <fullName evidence="4">Protein Syd</fullName>
    </recommendedName>
</protein>
<organism evidence="5 6">
    <name type="scientific">Thalassotalea nanhaiensis</name>
    <dbReference type="NCBI Taxonomy" id="3065648"/>
    <lineage>
        <taxon>Bacteria</taxon>
        <taxon>Pseudomonadati</taxon>
        <taxon>Pseudomonadota</taxon>
        <taxon>Gammaproteobacteria</taxon>
        <taxon>Alteromonadales</taxon>
        <taxon>Colwelliaceae</taxon>
        <taxon>Thalassotalea</taxon>
    </lineage>
</organism>
<dbReference type="Pfam" id="PF07348">
    <property type="entry name" value="Syd"/>
    <property type="match status" value="1"/>
</dbReference>
<reference evidence="6" key="1">
    <citation type="submission" date="2023-09" db="EMBL/GenBank/DDBJ databases">
        <authorList>
            <person name="Li S."/>
            <person name="Li X."/>
            <person name="Zhang C."/>
            <person name="Zhao Z."/>
        </authorList>
    </citation>
    <scope>NUCLEOTIDE SEQUENCE [LARGE SCALE GENOMIC DNA]</scope>
    <source>
        <strain evidence="6">SQ345</strain>
    </source>
</reference>
<dbReference type="NCBIfam" id="NF003439">
    <property type="entry name" value="PRK04968.1"/>
    <property type="match status" value="1"/>
</dbReference>
<keyword evidence="2 4" id="KW-0997">Cell inner membrane</keyword>
<keyword evidence="1 4" id="KW-1003">Cell membrane</keyword>
<name>A0ABY9TEH4_9GAMM</name>